<evidence type="ECO:0000313" key="1">
    <source>
        <dbReference type="EnsemblPlants" id="Kaladp0091s0076.1.v1.1.CDS.1"/>
    </source>
</evidence>
<accession>A0A7N0UYD9</accession>
<protein>
    <submittedName>
        <fullName evidence="1">Uncharacterized protein</fullName>
    </submittedName>
</protein>
<evidence type="ECO:0000313" key="2">
    <source>
        <dbReference type="Proteomes" id="UP000594263"/>
    </source>
</evidence>
<keyword evidence="2" id="KW-1185">Reference proteome</keyword>
<reference evidence="1" key="1">
    <citation type="submission" date="2021-01" db="UniProtKB">
        <authorList>
            <consortium name="EnsemblPlants"/>
        </authorList>
    </citation>
    <scope>IDENTIFICATION</scope>
</reference>
<sequence>MRTSDRYVFHLHEWFVKLSRPLMRLASLIPARNGSAPLSNPNPIDLPQGLNYPTLVAIIFWCEHNRYSPLDGEEWRRWEFGFYRKLEAIIGDIDAGIKSLEIREMRLSLDQHTARVAGEDFPAPVKRRLEVEALTVRMSCGRKRSRRCYCSPGPSKLRNMMMSVEHHNPAEA</sequence>
<proteinExistence type="predicted"/>
<dbReference type="Gramene" id="Kaladp0091s0076.1.v1.1">
    <property type="protein sequence ID" value="Kaladp0091s0076.1.v1.1.CDS.1"/>
    <property type="gene ID" value="Kaladp0091s0076.v1.1"/>
</dbReference>
<dbReference type="AlphaFoldDB" id="A0A7N0UYD9"/>
<dbReference type="Proteomes" id="UP000594263">
    <property type="component" value="Unplaced"/>
</dbReference>
<name>A0A7N0UYD9_KALFE</name>
<organism evidence="1 2">
    <name type="scientific">Kalanchoe fedtschenkoi</name>
    <name type="common">Lavender scallops</name>
    <name type="synonym">South American air plant</name>
    <dbReference type="NCBI Taxonomy" id="63787"/>
    <lineage>
        <taxon>Eukaryota</taxon>
        <taxon>Viridiplantae</taxon>
        <taxon>Streptophyta</taxon>
        <taxon>Embryophyta</taxon>
        <taxon>Tracheophyta</taxon>
        <taxon>Spermatophyta</taxon>
        <taxon>Magnoliopsida</taxon>
        <taxon>eudicotyledons</taxon>
        <taxon>Gunneridae</taxon>
        <taxon>Pentapetalae</taxon>
        <taxon>Saxifragales</taxon>
        <taxon>Crassulaceae</taxon>
        <taxon>Kalanchoe</taxon>
    </lineage>
</organism>
<dbReference type="EnsemblPlants" id="Kaladp0091s0076.1.v1.1">
    <property type="protein sequence ID" value="Kaladp0091s0076.1.v1.1.CDS.1"/>
    <property type="gene ID" value="Kaladp0091s0076.v1.1"/>
</dbReference>